<dbReference type="STRING" id="1288291.A0A059F362"/>
<protein>
    <submittedName>
        <fullName evidence="8">TTK protein kinase</fullName>
    </submittedName>
</protein>
<dbReference type="SMART" id="SM00220">
    <property type="entry name" value="S_TKc"/>
    <property type="match status" value="1"/>
</dbReference>
<dbReference type="GO" id="GO:0033316">
    <property type="term" value="P:meiotic spindle assembly checkpoint signaling"/>
    <property type="evidence" value="ECO:0007669"/>
    <property type="project" value="TreeGrafter"/>
</dbReference>
<dbReference type="Pfam" id="PF00069">
    <property type="entry name" value="Pkinase"/>
    <property type="match status" value="1"/>
</dbReference>
<dbReference type="AlphaFoldDB" id="A0A059F362"/>
<proteinExistence type="predicted"/>
<accession>A0A059F362</accession>
<dbReference type="EMBL" id="KK365139">
    <property type="protein sequence ID" value="KCZ81620.1"/>
    <property type="molecule type" value="Genomic_DNA"/>
</dbReference>
<sequence>MHNPSPHQILLFLRKKRGNQGPDSLIPLYYRVTSNDLEICEDSLQIYLDYISLLKLKDSYEEIDNIFRFKLKNDYYKYVAFWHEYLDYLKDEEKILREKSFIERKDFENKEKILLLIDEKINNKLSTNTNNLSEKKSKNILNFMTESIEKKEIKEVKLPSPIEEEKTKKEFIFSLNSPLKTPEHNKTFNSLEKKINKINFSPFKKKEKKILGEITNYDKKPSIPLESPAFNDLGVNSSVKKKEPQENKFEFNSPNFAEIKLSYGDTDKIEIAEQIYFKNVLLKRIKLLGKGGSSKVYLIEYQNEMRAIKEIKRENDSFLTEIEILERIQSDGVIKMIDYEITPSKLRIILEYGDTDLNFLIKSKMSVYQIVSYWYDMLKIVKTIHQAGIIHKDLKPGNFLLVKGKLKLIDFGISLSTNETGLVNSEIIGTINYMAPETLIRNNRFGKKSDVWSLGCILYEMIKLKPPFAHLSTHQKLSLLSIDYEVDYSDIPDKIKNVIERCLIKEYNERASIDELLGIEIFRM</sequence>
<dbReference type="GO" id="GO:0005634">
    <property type="term" value="C:nucleus"/>
    <property type="evidence" value="ECO:0007669"/>
    <property type="project" value="TreeGrafter"/>
</dbReference>
<dbReference type="PANTHER" id="PTHR22974">
    <property type="entry name" value="MIXED LINEAGE PROTEIN KINASE"/>
    <property type="match status" value="1"/>
</dbReference>
<dbReference type="Proteomes" id="UP000030655">
    <property type="component" value="Unassembled WGS sequence"/>
</dbReference>
<gene>
    <name evidence="8" type="ORF">H312_00944</name>
</gene>
<keyword evidence="4 8" id="KW-0418">Kinase</keyword>
<dbReference type="VEuPathDB" id="MicrosporidiaDB:H312_00944"/>
<organism evidence="8 9">
    <name type="scientific">Anncaliia algerae PRA339</name>
    <dbReference type="NCBI Taxonomy" id="1288291"/>
    <lineage>
        <taxon>Eukaryota</taxon>
        <taxon>Fungi</taxon>
        <taxon>Fungi incertae sedis</taxon>
        <taxon>Microsporidia</taxon>
        <taxon>Tubulinosematoidea</taxon>
        <taxon>Tubulinosematidae</taxon>
        <taxon>Anncaliia</taxon>
    </lineage>
</organism>
<keyword evidence="9" id="KW-1185">Reference proteome</keyword>
<dbReference type="PROSITE" id="PS00107">
    <property type="entry name" value="PROTEIN_KINASE_ATP"/>
    <property type="match status" value="1"/>
</dbReference>
<dbReference type="GO" id="GO:0007094">
    <property type="term" value="P:mitotic spindle assembly checkpoint signaling"/>
    <property type="evidence" value="ECO:0007669"/>
    <property type="project" value="TreeGrafter"/>
</dbReference>
<keyword evidence="1" id="KW-0723">Serine/threonine-protein kinase</keyword>
<dbReference type="PANTHER" id="PTHR22974:SF21">
    <property type="entry name" value="DUAL SPECIFICITY PROTEIN KINASE TTK"/>
    <property type="match status" value="1"/>
</dbReference>
<evidence type="ECO:0000256" key="4">
    <source>
        <dbReference type="ARBA" id="ARBA00022777"/>
    </source>
</evidence>
<dbReference type="GO" id="GO:0034501">
    <property type="term" value="P:protein localization to kinetochore"/>
    <property type="evidence" value="ECO:0007669"/>
    <property type="project" value="TreeGrafter"/>
</dbReference>
<dbReference type="GO" id="GO:0004712">
    <property type="term" value="F:protein serine/threonine/tyrosine kinase activity"/>
    <property type="evidence" value="ECO:0007669"/>
    <property type="project" value="TreeGrafter"/>
</dbReference>
<keyword evidence="2" id="KW-0808">Transferase</keyword>
<dbReference type="GO" id="GO:0007059">
    <property type="term" value="P:chromosome segregation"/>
    <property type="evidence" value="ECO:0007669"/>
    <property type="project" value="TreeGrafter"/>
</dbReference>
<dbReference type="InterPro" id="IPR017441">
    <property type="entry name" value="Protein_kinase_ATP_BS"/>
</dbReference>
<dbReference type="Gene3D" id="1.10.510.10">
    <property type="entry name" value="Transferase(Phosphotransferase) domain 1"/>
    <property type="match status" value="1"/>
</dbReference>
<dbReference type="HOGENOM" id="CLU_519679_0_0_1"/>
<name>A0A059F362_9MICR</name>
<keyword evidence="5 6" id="KW-0067">ATP-binding</keyword>
<dbReference type="PROSITE" id="PS50011">
    <property type="entry name" value="PROTEIN_KINASE_DOM"/>
    <property type="match status" value="1"/>
</dbReference>
<evidence type="ECO:0000256" key="2">
    <source>
        <dbReference type="ARBA" id="ARBA00022679"/>
    </source>
</evidence>
<evidence type="ECO:0000259" key="7">
    <source>
        <dbReference type="PROSITE" id="PS50011"/>
    </source>
</evidence>
<reference evidence="9" key="1">
    <citation type="submission" date="2013-02" db="EMBL/GenBank/DDBJ databases">
        <authorList>
            <consortium name="The Broad Institute Genome Sequencing Platform"/>
            <person name="Cuomo C."/>
            <person name="Becnel J."/>
            <person name="Sanscrainte N."/>
            <person name="Walker B."/>
            <person name="Young S.K."/>
            <person name="Zeng Q."/>
            <person name="Gargeya S."/>
            <person name="Fitzgerald M."/>
            <person name="Haas B."/>
            <person name="Abouelleil A."/>
            <person name="Alvarado L."/>
            <person name="Arachchi H.M."/>
            <person name="Berlin A.M."/>
            <person name="Chapman S.B."/>
            <person name="Dewar J."/>
            <person name="Goldberg J."/>
            <person name="Griggs A."/>
            <person name="Gujja S."/>
            <person name="Hansen M."/>
            <person name="Howarth C."/>
            <person name="Imamovic A."/>
            <person name="Larimer J."/>
            <person name="McCowan C."/>
            <person name="Murphy C."/>
            <person name="Neiman D."/>
            <person name="Pearson M."/>
            <person name="Priest M."/>
            <person name="Roberts A."/>
            <person name="Saif S."/>
            <person name="Shea T."/>
            <person name="Sisk P."/>
            <person name="Sykes S."/>
            <person name="Wortman J."/>
            <person name="Nusbaum C."/>
            <person name="Birren B."/>
        </authorList>
    </citation>
    <scope>NUCLEOTIDE SEQUENCE [LARGE SCALE GENOMIC DNA]</scope>
    <source>
        <strain evidence="9">PRA339</strain>
    </source>
</reference>
<evidence type="ECO:0000256" key="5">
    <source>
        <dbReference type="ARBA" id="ARBA00022840"/>
    </source>
</evidence>
<evidence type="ECO:0000256" key="1">
    <source>
        <dbReference type="ARBA" id="ARBA00022527"/>
    </source>
</evidence>
<keyword evidence="3 6" id="KW-0547">Nucleotide-binding</keyword>
<dbReference type="Gene3D" id="3.30.200.20">
    <property type="entry name" value="Phosphorylase Kinase, domain 1"/>
    <property type="match status" value="1"/>
</dbReference>
<dbReference type="OrthoDB" id="20524at2759"/>
<evidence type="ECO:0000256" key="3">
    <source>
        <dbReference type="ARBA" id="ARBA00022741"/>
    </source>
</evidence>
<feature type="binding site" evidence="6">
    <location>
        <position position="309"/>
    </location>
    <ligand>
        <name>ATP</name>
        <dbReference type="ChEBI" id="CHEBI:30616"/>
    </ligand>
</feature>
<dbReference type="SUPFAM" id="SSF56112">
    <property type="entry name" value="Protein kinase-like (PK-like)"/>
    <property type="match status" value="1"/>
</dbReference>
<dbReference type="GO" id="GO:0004674">
    <property type="term" value="F:protein serine/threonine kinase activity"/>
    <property type="evidence" value="ECO:0007669"/>
    <property type="project" value="UniProtKB-KW"/>
</dbReference>
<dbReference type="PROSITE" id="PS00108">
    <property type="entry name" value="PROTEIN_KINASE_ST"/>
    <property type="match status" value="1"/>
</dbReference>
<evidence type="ECO:0000313" key="9">
    <source>
        <dbReference type="Proteomes" id="UP000030655"/>
    </source>
</evidence>
<dbReference type="InterPro" id="IPR000719">
    <property type="entry name" value="Prot_kinase_dom"/>
</dbReference>
<evidence type="ECO:0000313" key="8">
    <source>
        <dbReference type="EMBL" id="KCZ81620.1"/>
    </source>
</evidence>
<dbReference type="InterPro" id="IPR011009">
    <property type="entry name" value="Kinase-like_dom_sf"/>
</dbReference>
<dbReference type="GO" id="GO:0005524">
    <property type="term" value="F:ATP binding"/>
    <property type="evidence" value="ECO:0007669"/>
    <property type="project" value="UniProtKB-UniRule"/>
</dbReference>
<feature type="domain" description="Protein kinase" evidence="7">
    <location>
        <begin position="282"/>
        <end position="522"/>
    </location>
</feature>
<dbReference type="GO" id="GO:0000776">
    <property type="term" value="C:kinetochore"/>
    <property type="evidence" value="ECO:0007669"/>
    <property type="project" value="TreeGrafter"/>
</dbReference>
<reference evidence="8 9" key="2">
    <citation type="submission" date="2014-03" db="EMBL/GenBank/DDBJ databases">
        <title>The Genome Sequence of Anncaliia algerae insect isolate PRA339.</title>
        <authorList>
            <consortium name="The Broad Institute Genome Sequencing Platform"/>
            <consortium name="The Broad Institute Genome Sequencing Center for Infectious Disease"/>
            <person name="Cuomo C."/>
            <person name="Becnel J."/>
            <person name="Sanscrainte N."/>
            <person name="Walker B."/>
            <person name="Young S.K."/>
            <person name="Zeng Q."/>
            <person name="Gargeya S."/>
            <person name="Fitzgerald M."/>
            <person name="Haas B."/>
            <person name="Abouelleil A."/>
            <person name="Alvarado L."/>
            <person name="Arachchi H.M."/>
            <person name="Berlin A.M."/>
            <person name="Chapman S.B."/>
            <person name="Dewar J."/>
            <person name="Goldberg J."/>
            <person name="Griggs A."/>
            <person name="Gujja S."/>
            <person name="Hansen M."/>
            <person name="Howarth C."/>
            <person name="Imamovic A."/>
            <person name="Larimer J."/>
            <person name="McCowan C."/>
            <person name="Murphy C."/>
            <person name="Neiman D."/>
            <person name="Pearson M."/>
            <person name="Priest M."/>
            <person name="Roberts A."/>
            <person name="Saif S."/>
            <person name="Shea T."/>
            <person name="Sisk P."/>
            <person name="Sykes S."/>
            <person name="Wortman J."/>
            <person name="Nusbaum C."/>
            <person name="Birren B."/>
        </authorList>
    </citation>
    <scope>NUCLEOTIDE SEQUENCE [LARGE SCALE GENOMIC DNA]</scope>
    <source>
        <strain evidence="8 9">PRA339</strain>
    </source>
</reference>
<dbReference type="InterPro" id="IPR008271">
    <property type="entry name" value="Ser/Thr_kinase_AS"/>
</dbReference>
<evidence type="ECO:0000256" key="6">
    <source>
        <dbReference type="PROSITE-ProRule" id="PRU10141"/>
    </source>
</evidence>